<dbReference type="EMBL" id="JAPDNT010000003">
    <property type="protein sequence ID" value="MCW3474335.1"/>
    <property type="molecule type" value="Genomic_DNA"/>
</dbReference>
<sequence>MTSLSDSPPTRLAGKRVFVVGGRGFVGSHVVRALIAAGARPQLFGPPMAEDRLADVAGAFDEFTGTVESRAALRAALHGARADAVVSCAAHGVGRVGLMRSGEAEADAAMGVNVLGFGKLLDAAREAGIGRVVWTSSTVVYGPAESYAAQPVDEDAPVAPTTMYGLTKTLAEELARYHVRRYGMSVVGLRLPLILGPGLWYQGAAAALAGLFRAAGADAPYRLEFHDHPIDLMYAGDVGDAVVAVLRHAGPLQAVYNLEGFSAAASQIVRAARECRPGLAVEMVPTVPAILFPLISGARLRADVSFTAKHDLSALVRALLQQDDASP</sequence>
<dbReference type="Pfam" id="PF01370">
    <property type="entry name" value="Epimerase"/>
    <property type="match status" value="1"/>
</dbReference>
<evidence type="ECO:0000256" key="2">
    <source>
        <dbReference type="ARBA" id="ARBA00023002"/>
    </source>
</evidence>
<dbReference type="PANTHER" id="PTHR43103">
    <property type="entry name" value="NUCLEOSIDE-DIPHOSPHATE-SUGAR EPIMERASE"/>
    <property type="match status" value="1"/>
</dbReference>
<dbReference type="PANTHER" id="PTHR43103:SF5">
    <property type="entry name" value="4-EPIMERASE, PUTATIVE (AFU_ORTHOLOGUE AFUA_7G00360)-RELATED"/>
    <property type="match status" value="1"/>
</dbReference>
<reference evidence="5" key="1">
    <citation type="submission" date="2022-09" db="EMBL/GenBank/DDBJ databases">
        <title>Rhodovastum sp. nov. RN2-1 isolated from soil in Seongnam, South Korea.</title>
        <authorList>
            <person name="Le N.T."/>
        </authorList>
    </citation>
    <scope>NUCLEOTIDE SEQUENCE</scope>
    <source>
        <strain evidence="5">RN2-1</strain>
    </source>
</reference>
<dbReference type="AlphaFoldDB" id="A0AA42CGZ4"/>
<dbReference type="RefSeq" id="WP_264712963.1">
    <property type="nucleotide sequence ID" value="NZ_JAPDNT010000003.1"/>
</dbReference>
<protein>
    <submittedName>
        <fullName evidence="5">NAD(P)-dependent oxidoreductase</fullName>
    </submittedName>
</protein>
<keyword evidence="6" id="KW-1185">Reference proteome</keyword>
<keyword evidence="2" id="KW-0560">Oxidoreductase</keyword>
<comment type="caution">
    <text evidence="5">The sequence shown here is derived from an EMBL/GenBank/DDBJ whole genome shotgun (WGS) entry which is preliminary data.</text>
</comment>
<dbReference type="SUPFAM" id="SSF51735">
    <property type="entry name" value="NAD(P)-binding Rossmann-fold domains"/>
    <property type="match status" value="1"/>
</dbReference>
<dbReference type="CDD" id="cd08946">
    <property type="entry name" value="SDR_e"/>
    <property type="match status" value="1"/>
</dbReference>
<dbReference type="GO" id="GO:0016491">
    <property type="term" value="F:oxidoreductase activity"/>
    <property type="evidence" value="ECO:0007669"/>
    <property type="project" value="UniProtKB-KW"/>
</dbReference>
<comment type="similarity">
    <text evidence="1">Belongs to the NAD(P)-dependent epimerase/dehydratase family.</text>
</comment>
<dbReference type="Gene3D" id="3.40.50.720">
    <property type="entry name" value="NAD(P)-binding Rossmann-like Domain"/>
    <property type="match status" value="1"/>
</dbReference>
<evidence type="ECO:0000313" key="6">
    <source>
        <dbReference type="Proteomes" id="UP001165679"/>
    </source>
</evidence>
<proteinExistence type="inferred from homology"/>
<evidence type="ECO:0000256" key="3">
    <source>
        <dbReference type="ARBA" id="ARBA00023027"/>
    </source>
</evidence>
<dbReference type="Proteomes" id="UP001165679">
    <property type="component" value="Unassembled WGS sequence"/>
</dbReference>
<evidence type="ECO:0000259" key="4">
    <source>
        <dbReference type="Pfam" id="PF01370"/>
    </source>
</evidence>
<organism evidence="5 6">
    <name type="scientific">Limobrevibacterium gyesilva</name>
    <dbReference type="NCBI Taxonomy" id="2991712"/>
    <lineage>
        <taxon>Bacteria</taxon>
        <taxon>Pseudomonadati</taxon>
        <taxon>Pseudomonadota</taxon>
        <taxon>Alphaproteobacteria</taxon>
        <taxon>Acetobacterales</taxon>
        <taxon>Acetobacteraceae</taxon>
        <taxon>Limobrevibacterium</taxon>
    </lineage>
</organism>
<evidence type="ECO:0000256" key="1">
    <source>
        <dbReference type="ARBA" id="ARBA00007637"/>
    </source>
</evidence>
<evidence type="ECO:0000313" key="5">
    <source>
        <dbReference type="EMBL" id="MCW3474335.1"/>
    </source>
</evidence>
<accession>A0AA42CGZ4</accession>
<feature type="domain" description="NAD-dependent epimerase/dehydratase" evidence="4">
    <location>
        <begin position="17"/>
        <end position="257"/>
    </location>
</feature>
<keyword evidence="3" id="KW-0520">NAD</keyword>
<name>A0AA42CGZ4_9PROT</name>
<gene>
    <name evidence="5" type="ORF">OL599_07050</name>
</gene>
<dbReference type="InterPro" id="IPR036291">
    <property type="entry name" value="NAD(P)-bd_dom_sf"/>
</dbReference>
<dbReference type="InterPro" id="IPR001509">
    <property type="entry name" value="Epimerase_deHydtase"/>
</dbReference>
<reference evidence="5" key="2">
    <citation type="submission" date="2022-10" db="EMBL/GenBank/DDBJ databases">
        <authorList>
            <person name="Trinh H.N."/>
        </authorList>
    </citation>
    <scope>NUCLEOTIDE SEQUENCE</scope>
    <source>
        <strain evidence="5">RN2-1</strain>
    </source>
</reference>